<reference evidence="2 3" key="1">
    <citation type="submission" date="2017-09" db="EMBL/GenBank/DDBJ databases">
        <title>High-quality draft genome sequence of Butyrivibrio fibrisolvens INBov1, isolated from cow rumen.</title>
        <authorList>
            <person name="Rodriguez Hernaez J."/>
            <person name="Rivarola M."/>
            <person name="Paniego N."/>
            <person name="Cravero S."/>
            <person name="Ceron Cucchi M."/>
            <person name="Martinez M.C."/>
        </authorList>
    </citation>
    <scope>NUCLEOTIDE SEQUENCE [LARGE SCALE GENOMIC DNA]</scope>
    <source>
        <strain evidence="2 3">INBov1</strain>
    </source>
</reference>
<evidence type="ECO:0000313" key="2">
    <source>
        <dbReference type="EMBL" id="PWT29399.1"/>
    </source>
</evidence>
<evidence type="ECO:0000313" key="3">
    <source>
        <dbReference type="Proteomes" id="UP000245488"/>
    </source>
</evidence>
<dbReference type="AlphaFoldDB" id="A0A317G7H9"/>
<evidence type="ECO:0000256" key="1">
    <source>
        <dbReference type="SAM" id="MobiDB-lite"/>
    </source>
</evidence>
<name>A0A317G7H9_BUTFI</name>
<dbReference type="EMBL" id="NXNG01000001">
    <property type="protein sequence ID" value="PWT29399.1"/>
    <property type="molecule type" value="Genomic_DNA"/>
</dbReference>
<feature type="region of interest" description="Disordered" evidence="1">
    <location>
        <begin position="64"/>
        <end position="85"/>
    </location>
</feature>
<feature type="compositionally biased region" description="Low complexity" evidence="1">
    <location>
        <begin position="71"/>
        <end position="85"/>
    </location>
</feature>
<organism evidence="2 3">
    <name type="scientific">Butyrivibrio fibrisolvens</name>
    <dbReference type="NCBI Taxonomy" id="831"/>
    <lineage>
        <taxon>Bacteria</taxon>
        <taxon>Bacillati</taxon>
        <taxon>Bacillota</taxon>
        <taxon>Clostridia</taxon>
        <taxon>Lachnospirales</taxon>
        <taxon>Lachnospiraceae</taxon>
        <taxon>Butyrivibrio</taxon>
    </lineage>
</organism>
<keyword evidence="3" id="KW-1185">Reference proteome</keyword>
<dbReference type="Proteomes" id="UP000245488">
    <property type="component" value="Chromosome"/>
</dbReference>
<sequence>MSFLIVGAFAPASTVLAVSGDTIVYVTKTGECYHADGCSCLKKSKIETTLQEAVDDGYRACKKCSPGTLDSSSTTTSSSTKTSTK</sequence>
<dbReference type="SUPFAM" id="SSF57884">
    <property type="entry name" value="Ada DNA repair protein, N-terminal domain (N-Ada 10)"/>
    <property type="match status" value="1"/>
</dbReference>
<protein>
    <submittedName>
        <fullName evidence="2">Uncharacterized protein</fullName>
    </submittedName>
</protein>
<comment type="caution">
    <text evidence="2">The sequence shown here is derived from an EMBL/GenBank/DDBJ whole genome shotgun (WGS) entry which is preliminary data.</text>
</comment>
<proteinExistence type="predicted"/>
<accession>A0A317G7H9</accession>
<dbReference type="InterPro" id="IPR035451">
    <property type="entry name" value="Ada-like_dom_sf"/>
</dbReference>
<gene>
    <name evidence="2" type="ORF">CPT75_10960</name>
</gene>